<protein>
    <submittedName>
        <fullName evidence="2">Uncharacterized protein</fullName>
    </submittedName>
</protein>
<reference evidence="2 3" key="1">
    <citation type="submission" date="2019-03" db="EMBL/GenBank/DDBJ databases">
        <title>Genomic Encyclopedia of Type Strains, Phase IV (KMG-IV): sequencing the most valuable type-strain genomes for metagenomic binning, comparative biology and taxonomic classification.</title>
        <authorList>
            <person name="Goeker M."/>
        </authorList>
    </citation>
    <scope>NUCLEOTIDE SEQUENCE [LARGE SCALE GENOMIC DNA]</scope>
    <source>
        <strain evidence="2 3">DSM 18555</strain>
    </source>
</reference>
<dbReference type="EMBL" id="SNWF01000004">
    <property type="protein sequence ID" value="TDN94789.1"/>
    <property type="molecule type" value="Genomic_DNA"/>
</dbReference>
<proteinExistence type="predicted"/>
<feature type="region of interest" description="Disordered" evidence="1">
    <location>
        <begin position="1"/>
        <end position="22"/>
    </location>
</feature>
<dbReference type="OrthoDB" id="9865982at2"/>
<accession>A0A4R6GIF4</accession>
<sequence length="75" mass="8334">MSHTDVEQHHGYSVHGTSEKHDTGKWVGSFHIAQHGIPRISISVTDAIFDSSEDAALHALRQGRLYIDRKLLGSQ</sequence>
<evidence type="ECO:0000313" key="2">
    <source>
        <dbReference type="EMBL" id="TDN94789.1"/>
    </source>
</evidence>
<organism evidence="2 3">
    <name type="scientific">Herminiimonas fonticola</name>
    <dbReference type="NCBI Taxonomy" id="303380"/>
    <lineage>
        <taxon>Bacteria</taxon>
        <taxon>Pseudomonadati</taxon>
        <taxon>Pseudomonadota</taxon>
        <taxon>Betaproteobacteria</taxon>
        <taxon>Burkholderiales</taxon>
        <taxon>Oxalobacteraceae</taxon>
        <taxon>Herminiimonas</taxon>
    </lineage>
</organism>
<name>A0A4R6GIF4_9BURK</name>
<dbReference type="RefSeq" id="WP_112991478.1">
    <property type="nucleotide sequence ID" value="NZ_PTLZ01000001.1"/>
</dbReference>
<keyword evidence="3" id="KW-1185">Reference proteome</keyword>
<dbReference type="Proteomes" id="UP000294737">
    <property type="component" value="Unassembled WGS sequence"/>
</dbReference>
<gene>
    <name evidence="2" type="ORF">EV677_1346</name>
</gene>
<evidence type="ECO:0000313" key="3">
    <source>
        <dbReference type="Proteomes" id="UP000294737"/>
    </source>
</evidence>
<feature type="compositionally biased region" description="Basic and acidic residues" evidence="1">
    <location>
        <begin position="1"/>
        <end position="10"/>
    </location>
</feature>
<dbReference type="AlphaFoldDB" id="A0A4R6GIF4"/>
<evidence type="ECO:0000256" key="1">
    <source>
        <dbReference type="SAM" id="MobiDB-lite"/>
    </source>
</evidence>
<comment type="caution">
    <text evidence="2">The sequence shown here is derived from an EMBL/GenBank/DDBJ whole genome shotgun (WGS) entry which is preliminary data.</text>
</comment>